<sequence>MKNNKDEKIRISIINGFLGSGKTTLLTHYISELLKNDEKIKSS</sequence>
<evidence type="ECO:0000313" key="3">
    <source>
        <dbReference type="Proteomes" id="UP000254502"/>
    </source>
</evidence>
<dbReference type="Gene3D" id="3.40.50.300">
    <property type="entry name" value="P-loop containing nucleotide triphosphate hydrolases"/>
    <property type="match status" value="1"/>
</dbReference>
<reference evidence="2 3" key="1">
    <citation type="submission" date="2018-06" db="EMBL/GenBank/DDBJ databases">
        <authorList>
            <consortium name="Pathogen Informatics"/>
            <person name="Doyle S."/>
        </authorList>
    </citation>
    <scope>NUCLEOTIDE SEQUENCE [LARGE SCALE GENOMIC DNA]</scope>
    <source>
        <strain evidence="2 3">NCTC5664</strain>
    </source>
</reference>
<organism evidence="2 3">
    <name type="scientific">Staphylococcus aureus</name>
    <dbReference type="NCBI Taxonomy" id="1280"/>
    <lineage>
        <taxon>Bacteria</taxon>
        <taxon>Bacillati</taxon>
        <taxon>Bacillota</taxon>
        <taxon>Bacilli</taxon>
        <taxon>Bacillales</taxon>
        <taxon>Staphylococcaceae</taxon>
        <taxon>Staphylococcus</taxon>
    </lineage>
</organism>
<feature type="domain" description="CobW/HypB/UreG nucleotide-binding" evidence="1">
    <location>
        <begin position="11"/>
        <end position="40"/>
    </location>
</feature>
<dbReference type="InterPro" id="IPR003495">
    <property type="entry name" value="CobW/HypB/UreG_nucleotide-bd"/>
</dbReference>
<evidence type="ECO:0000259" key="1">
    <source>
        <dbReference type="Pfam" id="PF02492"/>
    </source>
</evidence>
<dbReference type="AlphaFoldDB" id="A0A380E282"/>
<dbReference type="InterPro" id="IPR027417">
    <property type="entry name" value="P-loop_NTPase"/>
</dbReference>
<name>A0A380E282_STAAU</name>
<gene>
    <name evidence="2" type="ORF">NCTC5664_03079</name>
</gene>
<dbReference type="Pfam" id="PF02492">
    <property type="entry name" value="cobW"/>
    <property type="match status" value="1"/>
</dbReference>
<dbReference type="EMBL" id="UHAQ01000003">
    <property type="protein sequence ID" value="SUK89665.1"/>
    <property type="molecule type" value="Genomic_DNA"/>
</dbReference>
<dbReference type="Proteomes" id="UP000254502">
    <property type="component" value="Unassembled WGS sequence"/>
</dbReference>
<dbReference type="SUPFAM" id="SSF52540">
    <property type="entry name" value="P-loop containing nucleoside triphosphate hydrolases"/>
    <property type="match status" value="1"/>
</dbReference>
<accession>A0A380E282</accession>
<evidence type="ECO:0000313" key="2">
    <source>
        <dbReference type="EMBL" id="SUK89665.1"/>
    </source>
</evidence>
<protein>
    <submittedName>
        <fullName evidence="2">GTPases (G3E family)</fullName>
    </submittedName>
</protein>
<proteinExistence type="predicted"/>